<dbReference type="PANTHER" id="PTHR36509">
    <property type="entry name" value="BLL3101 PROTEIN"/>
    <property type="match status" value="1"/>
</dbReference>
<dbReference type="Gene3D" id="1.10.3360.10">
    <property type="entry name" value="VPA0735-like domain"/>
    <property type="match status" value="1"/>
</dbReference>
<dbReference type="Pfam" id="PF06742">
    <property type="entry name" value="DUF1214"/>
    <property type="match status" value="1"/>
</dbReference>
<feature type="signal peptide" evidence="1">
    <location>
        <begin position="1"/>
        <end position="20"/>
    </location>
</feature>
<dbReference type="InterPro" id="IPR037049">
    <property type="entry name" value="DUF1214_C_sf"/>
</dbReference>
<evidence type="ECO:0008006" key="6">
    <source>
        <dbReference type="Google" id="ProtNLM"/>
    </source>
</evidence>
<dbReference type="Proteomes" id="UP001549291">
    <property type="component" value="Unassembled WGS sequence"/>
</dbReference>
<dbReference type="InterPro" id="IPR037050">
    <property type="entry name" value="DUF1254_sf"/>
</dbReference>
<keyword evidence="5" id="KW-1185">Reference proteome</keyword>
<protein>
    <recommendedName>
        <fullName evidence="6">DUF1254 domain-containing protein</fullName>
    </recommendedName>
</protein>
<dbReference type="PANTHER" id="PTHR36509:SF3">
    <property type="entry name" value="SIGNAL PEPTIDE PROTEIN"/>
    <property type="match status" value="1"/>
</dbReference>
<proteinExistence type="predicted"/>
<dbReference type="SUPFAM" id="SSF160935">
    <property type="entry name" value="VPA0735-like"/>
    <property type="match status" value="1"/>
</dbReference>
<feature type="chain" id="PRO_5045375122" description="DUF1254 domain-containing protein" evidence="1">
    <location>
        <begin position="21"/>
        <end position="477"/>
    </location>
</feature>
<accession>A0ABV2RXZ8</accession>
<sequence>MKQLFSGLVATLLMATGTYAQTGSLDELSARQVQRRAVEAVIWGMPIVNYDLMLQEMLTKTPGRVNQVIYWGKPLDWKNQTLTPNPDTLYLMAFLNTKDVGPIAIEIPPAGPGGSLNANIVNAWQQPLEDAGLLGVDKGAGVKLLMLPPGYGGQVLTGFEPLQPNTFGSYVLFRSNMKSHGDADVANSITYGKQIKIYPISQASNPPATVFTDVKDILFDSTIRYDDSFFCNLDRAVQSEPWLTRDRAMIDQLRSIGIEKGKAFAPDAKMKQALADGIREAQALTAARYDAGLPPFFEGTHWTYPAHPDLLKAAADNFDDPTAYPVDWRGITYTYAYVGIKRLGAGQFYLINIKDKDGQSYDGAATYRLQVPPNVPVEQYWSLTAYDRDTHALIKNVDRASRASNNADVKKNADGSVDLYLGPKPPAGQEANWIPTDPARKFEMMFRLYGPKKELFDKAWKLPDVERVATTVGGATK</sequence>
<feature type="domain" description="DUF1214" evidence="2">
    <location>
        <begin position="347"/>
        <end position="453"/>
    </location>
</feature>
<dbReference type="Pfam" id="PF06863">
    <property type="entry name" value="DUF1254"/>
    <property type="match status" value="1"/>
</dbReference>
<dbReference type="InterPro" id="IPR010679">
    <property type="entry name" value="DUF1254"/>
</dbReference>
<dbReference type="Gene3D" id="2.60.40.1610">
    <property type="entry name" value="Domain of unknown function DUF1254"/>
    <property type="match status" value="1"/>
</dbReference>
<evidence type="ECO:0000259" key="3">
    <source>
        <dbReference type="Pfam" id="PF06863"/>
    </source>
</evidence>
<reference evidence="4 5" key="1">
    <citation type="submission" date="2024-06" db="EMBL/GenBank/DDBJ databases">
        <title>Genomic Encyclopedia of Type Strains, Phase V (KMG-V): Genome sequencing to study the core and pangenomes of soil and plant-associated prokaryotes.</title>
        <authorList>
            <person name="Whitman W."/>
        </authorList>
    </citation>
    <scope>NUCLEOTIDE SEQUENCE [LARGE SCALE GENOMIC DNA]</scope>
    <source>
        <strain evidence="4 5">USDA 160</strain>
    </source>
</reference>
<dbReference type="RefSeq" id="WP_049812928.1">
    <property type="nucleotide sequence ID" value="NZ_CP066351.1"/>
</dbReference>
<evidence type="ECO:0000256" key="1">
    <source>
        <dbReference type="SAM" id="SignalP"/>
    </source>
</evidence>
<evidence type="ECO:0000313" key="4">
    <source>
        <dbReference type="EMBL" id="MET4721776.1"/>
    </source>
</evidence>
<gene>
    <name evidence="4" type="ORF">ABIF63_005882</name>
</gene>
<comment type="caution">
    <text evidence="4">The sequence shown here is derived from an EMBL/GenBank/DDBJ whole genome shotgun (WGS) entry which is preliminary data.</text>
</comment>
<organism evidence="4 5">
    <name type="scientific">Bradyrhizobium japonicum</name>
    <dbReference type="NCBI Taxonomy" id="375"/>
    <lineage>
        <taxon>Bacteria</taxon>
        <taxon>Pseudomonadati</taxon>
        <taxon>Pseudomonadota</taxon>
        <taxon>Alphaproteobacteria</taxon>
        <taxon>Hyphomicrobiales</taxon>
        <taxon>Nitrobacteraceae</taxon>
        <taxon>Bradyrhizobium</taxon>
    </lineage>
</organism>
<keyword evidence="1" id="KW-0732">Signal</keyword>
<dbReference type="Gene3D" id="2.60.120.600">
    <property type="entry name" value="Domain of unknown function DUF1214, C-terminal domain"/>
    <property type="match status" value="1"/>
</dbReference>
<feature type="domain" description="DUF1254" evidence="3">
    <location>
        <begin position="65"/>
        <end position="199"/>
    </location>
</feature>
<evidence type="ECO:0000313" key="5">
    <source>
        <dbReference type="Proteomes" id="UP001549291"/>
    </source>
</evidence>
<evidence type="ECO:0000259" key="2">
    <source>
        <dbReference type="Pfam" id="PF06742"/>
    </source>
</evidence>
<dbReference type="EMBL" id="JBEPTQ010000002">
    <property type="protein sequence ID" value="MET4721776.1"/>
    <property type="molecule type" value="Genomic_DNA"/>
</dbReference>
<dbReference type="InterPro" id="IPR010621">
    <property type="entry name" value="DUF1214"/>
</dbReference>
<name>A0ABV2RXZ8_BRAJP</name>